<dbReference type="InterPro" id="IPR011993">
    <property type="entry name" value="PH-like_dom_sf"/>
</dbReference>
<protein>
    <submittedName>
        <fullName evidence="2">Uncharacterized protein</fullName>
    </submittedName>
</protein>
<feature type="region of interest" description="Disordered" evidence="1">
    <location>
        <begin position="1"/>
        <end position="27"/>
    </location>
</feature>
<organism evidence="2 3">
    <name type="scientific">Coprinopsis marcescibilis</name>
    <name type="common">Agaric fungus</name>
    <name type="synonym">Psathyrella marcescibilis</name>
    <dbReference type="NCBI Taxonomy" id="230819"/>
    <lineage>
        <taxon>Eukaryota</taxon>
        <taxon>Fungi</taxon>
        <taxon>Dikarya</taxon>
        <taxon>Basidiomycota</taxon>
        <taxon>Agaricomycotina</taxon>
        <taxon>Agaricomycetes</taxon>
        <taxon>Agaricomycetidae</taxon>
        <taxon>Agaricales</taxon>
        <taxon>Agaricineae</taxon>
        <taxon>Psathyrellaceae</taxon>
        <taxon>Coprinopsis</taxon>
    </lineage>
</organism>
<dbReference type="Proteomes" id="UP000307440">
    <property type="component" value="Unassembled WGS sequence"/>
</dbReference>
<dbReference type="Gene3D" id="2.30.29.30">
    <property type="entry name" value="Pleckstrin-homology domain (PH domain)/Phosphotyrosine-binding domain (PTB)"/>
    <property type="match status" value="1"/>
</dbReference>
<proteinExistence type="predicted"/>
<feature type="compositionally biased region" description="Low complexity" evidence="1">
    <location>
        <begin position="84"/>
        <end position="104"/>
    </location>
</feature>
<dbReference type="AlphaFoldDB" id="A0A5C3LAM3"/>
<gene>
    <name evidence="2" type="ORF">FA15DRAFT_343874</name>
</gene>
<dbReference type="EMBL" id="ML210149">
    <property type="protein sequence ID" value="TFK29453.1"/>
    <property type="molecule type" value="Genomic_DNA"/>
</dbReference>
<evidence type="ECO:0000313" key="3">
    <source>
        <dbReference type="Proteomes" id="UP000307440"/>
    </source>
</evidence>
<dbReference type="STRING" id="230819.A0A5C3LAM3"/>
<evidence type="ECO:0000256" key="1">
    <source>
        <dbReference type="SAM" id="MobiDB-lite"/>
    </source>
</evidence>
<dbReference type="OrthoDB" id="8963340at2759"/>
<sequence length="205" mass="21619">MPTLGHRSASSLTLNNTSPRLPASAPATTTAFPLSSLHISATSVTPAGPTFLESTATASLPTEPQTAPTIHAAATARIYHTNLPTGASSSSSPAKRRTSGSSSHGDGGDNWTYSRLRGTVAFGRSWATANANTRMSMAPDATLTNSDYFFTLSDATTGKTIWMFQIPSPASSSMPFVYEQDRPFFHIFNGRVSTSPLLSLPASFN</sequence>
<reference evidence="2 3" key="1">
    <citation type="journal article" date="2019" name="Nat. Ecol. Evol.">
        <title>Megaphylogeny resolves global patterns of mushroom evolution.</title>
        <authorList>
            <person name="Varga T."/>
            <person name="Krizsan K."/>
            <person name="Foldi C."/>
            <person name="Dima B."/>
            <person name="Sanchez-Garcia M."/>
            <person name="Sanchez-Ramirez S."/>
            <person name="Szollosi G.J."/>
            <person name="Szarkandi J.G."/>
            <person name="Papp V."/>
            <person name="Albert L."/>
            <person name="Andreopoulos W."/>
            <person name="Angelini C."/>
            <person name="Antonin V."/>
            <person name="Barry K.W."/>
            <person name="Bougher N.L."/>
            <person name="Buchanan P."/>
            <person name="Buyck B."/>
            <person name="Bense V."/>
            <person name="Catcheside P."/>
            <person name="Chovatia M."/>
            <person name="Cooper J."/>
            <person name="Damon W."/>
            <person name="Desjardin D."/>
            <person name="Finy P."/>
            <person name="Geml J."/>
            <person name="Haridas S."/>
            <person name="Hughes K."/>
            <person name="Justo A."/>
            <person name="Karasinski D."/>
            <person name="Kautmanova I."/>
            <person name="Kiss B."/>
            <person name="Kocsube S."/>
            <person name="Kotiranta H."/>
            <person name="LaButti K.M."/>
            <person name="Lechner B.E."/>
            <person name="Liimatainen K."/>
            <person name="Lipzen A."/>
            <person name="Lukacs Z."/>
            <person name="Mihaltcheva S."/>
            <person name="Morgado L.N."/>
            <person name="Niskanen T."/>
            <person name="Noordeloos M.E."/>
            <person name="Ohm R.A."/>
            <person name="Ortiz-Santana B."/>
            <person name="Ovrebo C."/>
            <person name="Racz N."/>
            <person name="Riley R."/>
            <person name="Savchenko A."/>
            <person name="Shiryaev A."/>
            <person name="Soop K."/>
            <person name="Spirin V."/>
            <person name="Szebenyi C."/>
            <person name="Tomsovsky M."/>
            <person name="Tulloss R.E."/>
            <person name="Uehling J."/>
            <person name="Grigoriev I.V."/>
            <person name="Vagvolgyi C."/>
            <person name="Papp T."/>
            <person name="Martin F.M."/>
            <person name="Miettinen O."/>
            <person name="Hibbett D.S."/>
            <person name="Nagy L.G."/>
        </authorList>
    </citation>
    <scope>NUCLEOTIDE SEQUENCE [LARGE SCALE GENOMIC DNA]</scope>
    <source>
        <strain evidence="2 3">CBS 121175</strain>
    </source>
</reference>
<evidence type="ECO:0000313" key="2">
    <source>
        <dbReference type="EMBL" id="TFK29453.1"/>
    </source>
</evidence>
<accession>A0A5C3LAM3</accession>
<feature type="compositionally biased region" description="Low complexity" evidence="1">
    <location>
        <begin position="17"/>
        <end position="27"/>
    </location>
</feature>
<keyword evidence="3" id="KW-1185">Reference proteome</keyword>
<feature type="region of interest" description="Disordered" evidence="1">
    <location>
        <begin position="82"/>
        <end position="110"/>
    </location>
</feature>
<name>A0A5C3LAM3_COPMA</name>